<gene>
    <name evidence="1" type="ORF">MSG28_011910</name>
</gene>
<proteinExistence type="predicted"/>
<evidence type="ECO:0000313" key="1">
    <source>
        <dbReference type="EMBL" id="KAI8437660.1"/>
    </source>
</evidence>
<accession>A0ACC0KN02</accession>
<dbReference type="EMBL" id="CM046120">
    <property type="protein sequence ID" value="KAI8437660.1"/>
    <property type="molecule type" value="Genomic_DNA"/>
</dbReference>
<sequence length="100" mass="10800">MDAVYAFTDQTALIIRITCPWNIKKPDADCTVGVPNAPKSCIAEIFSADASTGSPVKNGNLRPRTVRDTPTRPRDTHSRLFGQKATKGKIQKTGSSVSPQ</sequence>
<evidence type="ECO:0000313" key="2">
    <source>
        <dbReference type="Proteomes" id="UP001064048"/>
    </source>
</evidence>
<protein>
    <submittedName>
        <fullName evidence="1">Uncharacterized protein</fullName>
    </submittedName>
</protein>
<dbReference type="Proteomes" id="UP001064048">
    <property type="component" value="Chromosome 20"/>
</dbReference>
<name>A0ACC0KN02_CHOFU</name>
<reference evidence="1 2" key="1">
    <citation type="journal article" date="2022" name="Genome Biol. Evol.">
        <title>The Spruce Budworm Genome: Reconstructing the Evolutionary History of Antifreeze Proteins.</title>
        <authorList>
            <person name="Beliveau C."/>
            <person name="Gagne P."/>
            <person name="Picq S."/>
            <person name="Vernygora O."/>
            <person name="Keeling C.I."/>
            <person name="Pinkney K."/>
            <person name="Doucet D."/>
            <person name="Wen F."/>
            <person name="Johnston J.S."/>
            <person name="Maaroufi H."/>
            <person name="Boyle B."/>
            <person name="Laroche J."/>
            <person name="Dewar K."/>
            <person name="Juretic N."/>
            <person name="Blackburn G."/>
            <person name="Nisole A."/>
            <person name="Brunet B."/>
            <person name="Brandao M."/>
            <person name="Lumley L."/>
            <person name="Duan J."/>
            <person name="Quan G."/>
            <person name="Lucarotti C.J."/>
            <person name="Roe A.D."/>
            <person name="Sperling F.A.H."/>
            <person name="Levesque R.C."/>
            <person name="Cusson M."/>
        </authorList>
    </citation>
    <scope>NUCLEOTIDE SEQUENCE [LARGE SCALE GENOMIC DNA]</scope>
    <source>
        <strain evidence="1">Glfc:IPQL:Cfum</strain>
    </source>
</reference>
<keyword evidence="2" id="KW-1185">Reference proteome</keyword>
<organism evidence="1 2">
    <name type="scientific">Choristoneura fumiferana</name>
    <name type="common">Spruce budworm moth</name>
    <name type="synonym">Archips fumiferana</name>
    <dbReference type="NCBI Taxonomy" id="7141"/>
    <lineage>
        <taxon>Eukaryota</taxon>
        <taxon>Metazoa</taxon>
        <taxon>Ecdysozoa</taxon>
        <taxon>Arthropoda</taxon>
        <taxon>Hexapoda</taxon>
        <taxon>Insecta</taxon>
        <taxon>Pterygota</taxon>
        <taxon>Neoptera</taxon>
        <taxon>Endopterygota</taxon>
        <taxon>Lepidoptera</taxon>
        <taxon>Glossata</taxon>
        <taxon>Ditrysia</taxon>
        <taxon>Tortricoidea</taxon>
        <taxon>Tortricidae</taxon>
        <taxon>Tortricinae</taxon>
        <taxon>Choristoneura</taxon>
    </lineage>
</organism>
<comment type="caution">
    <text evidence="1">The sequence shown here is derived from an EMBL/GenBank/DDBJ whole genome shotgun (WGS) entry which is preliminary data.</text>
</comment>